<dbReference type="Proteomes" id="UP000265325">
    <property type="component" value="Unassembled WGS sequence"/>
</dbReference>
<dbReference type="RefSeq" id="WP_046909275.1">
    <property type="nucleotide sequence ID" value="NZ_BAAAXG010000009.1"/>
</dbReference>
<reference evidence="2 3" key="1">
    <citation type="submission" date="2015-05" db="EMBL/GenBank/DDBJ databases">
        <title>Draft Genome assembly of Streptomyces showdoensis.</title>
        <authorList>
            <person name="Thapa K.K."/>
            <person name="Metsa-Ketela M."/>
        </authorList>
    </citation>
    <scope>NUCLEOTIDE SEQUENCE [LARGE SCALE GENOMIC DNA]</scope>
    <source>
        <strain evidence="2 3">ATCC 15227</strain>
    </source>
</reference>
<dbReference type="EMBL" id="LAQS01000030">
    <property type="protein sequence ID" value="KKZ72113.1"/>
    <property type="molecule type" value="Genomic_DNA"/>
</dbReference>
<dbReference type="AlphaFoldDB" id="A0A2P2GKR6"/>
<accession>A0A2P2GKR6</accession>
<feature type="coiled-coil region" evidence="1">
    <location>
        <begin position="14"/>
        <end position="48"/>
    </location>
</feature>
<evidence type="ECO:0000313" key="2">
    <source>
        <dbReference type="EMBL" id="KKZ72113.1"/>
    </source>
</evidence>
<keyword evidence="1" id="KW-0175">Coiled coil</keyword>
<evidence type="ECO:0000313" key="3">
    <source>
        <dbReference type="Proteomes" id="UP000265325"/>
    </source>
</evidence>
<name>A0A2P2GKR6_STREW</name>
<organism evidence="2 3">
    <name type="scientific">Streptomyces showdoensis</name>
    <dbReference type="NCBI Taxonomy" id="68268"/>
    <lineage>
        <taxon>Bacteria</taxon>
        <taxon>Bacillati</taxon>
        <taxon>Actinomycetota</taxon>
        <taxon>Actinomycetes</taxon>
        <taxon>Kitasatosporales</taxon>
        <taxon>Streptomycetaceae</taxon>
        <taxon>Streptomyces</taxon>
    </lineage>
</organism>
<dbReference type="OrthoDB" id="4228624at2"/>
<keyword evidence="3" id="KW-1185">Reference proteome</keyword>
<evidence type="ECO:0000256" key="1">
    <source>
        <dbReference type="SAM" id="Coils"/>
    </source>
</evidence>
<dbReference type="InterPro" id="IPR046200">
    <property type="entry name" value="DUF6233"/>
</dbReference>
<comment type="caution">
    <text evidence="2">The sequence shown here is derived from an EMBL/GenBank/DDBJ whole genome shotgun (WGS) entry which is preliminary data.</text>
</comment>
<dbReference type="Pfam" id="PF19746">
    <property type="entry name" value="DUF6233"/>
    <property type="match status" value="1"/>
</dbReference>
<gene>
    <name evidence="2" type="ORF">VO63_20275</name>
</gene>
<sequence>MDIAERLEKNRAVLSWLEYQVQTTRETIRRLEREQAEEKRRQEVARRELRWKVEPSRAEHGQPTLHRGNCGQYERGGGLLDRDEVMVFAQQFPAAVLCSICAPWGSLGVDKPPTQAGQAAGAEGVEFP</sequence>
<proteinExistence type="predicted"/>
<protein>
    <submittedName>
        <fullName evidence="2">Uncharacterized protein</fullName>
    </submittedName>
</protein>